<dbReference type="PANTHER" id="PTHR30573">
    <property type="entry name" value="QUINOLINATE SYNTHETASE A"/>
    <property type="match status" value="1"/>
</dbReference>
<dbReference type="EC" id="2.5.1.72" evidence="4"/>
<dbReference type="GO" id="GO:0051176">
    <property type="term" value="P:positive regulation of sulfur metabolic process"/>
    <property type="evidence" value="ECO:0007669"/>
    <property type="project" value="UniProtKB-ARBA"/>
</dbReference>
<dbReference type="AlphaFoldDB" id="A0A438KBK4"/>
<keyword evidence="7" id="KW-0934">Plastid</keyword>
<keyword evidence="11" id="KW-0809">Transit peptide</keyword>
<evidence type="ECO:0000256" key="1">
    <source>
        <dbReference type="ARBA" id="ARBA00001966"/>
    </source>
</evidence>
<dbReference type="GO" id="GO:0051539">
    <property type="term" value="F:4 iron, 4 sulfur cluster binding"/>
    <property type="evidence" value="ECO:0007669"/>
    <property type="project" value="UniProtKB-KW"/>
</dbReference>
<evidence type="ECO:0000256" key="14">
    <source>
        <dbReference type="ARBA" id="ARBA00052166"/>
    </source>
</evidence>
<dbReference type="SUPFAM" id="SSF142754">
    <property type="entry name" value="NadA-like"/>
    <property type="match status" value="1"/>
</dbReference>
<name>A0A438KBK4_VITVI</name>
<proteinExistence type="inferred from homology"/>
<dbReference type="EMBL" id="QGNW01000011">
    <property type="protein sequence ID" value="RVX18571.1"/>
    <property type="molecule type" value="Genomic_DNA"/>
</dbReference>
<dbReference type="PANTHER" id="PTHR30573:SF0">
    <property type="entry name" value="QUINOLINATE SYNTHASE, CHLOROPLASTIC"/>
    <property type="match status" value="1"/>
</dbReference>
<dbReference type="GO" id="GO:0046872">
    <property type="term" value="F:metal ion binding"/>
    <property type="evidence" value="ECO:0007669"/>
    <property type="project" value="UniProtKB-KW"/>
</dbReference>
<evidence type="ECO:0000256" key="5">
    <source>
        <dbReference type="ARBA" id="ARBA00022485"/>
    </source>
</evidence>
<evidence type="ECO:0000256" key="8">
    <source>
        <dbReference type="ARBA" id="ARBA00022642"/>
    </source>
</evidence>
<feature type="compositionally biased region" description="Low complexity" evidence="17">
    <location>
        <begin position="9"/>
        <end position="25"/>
    </location>
</feature>
<keyword evidence="12" id="KW-0408">Iron</keyword>
<comment type="subcellular location">
    <subcellularLocation>
        <location evidence="2">Plastid</location>
        <location evidence="2">Chloroplast</location>
    </subcellularLocation>
</comment>
<keyword evidence="9" id="KW-0808">Transferase</keyword>
<comment type="caution">
    <text evidence="19">The sequence shown here is derived from an EMBL/GenBank/DDBJ whole genome shotgun (WGS) entry which is preliminary data.</text>
</comment>
<comment type="similarity">
    <text evidence="15">Belongs to the quinolinate synthase family. Type 1 subfamily.</text>
</comment>
<dbReference type="GO" id="GO:0008047">
    <property type="term" value="F:enzyme activator activity"/>
    <property type="evidence" value="ECO:0007669"/>
    <property type="project" value="UniProtKB-ARBA"/>
</dbReference>
<dbReference type="FunFam" id="3.40.50.10800:FF:000008">
    <property type="entry name" value="Quinolinate synthase chloroplastic"/>
    <property type="match status" value="1"/>
</dbReference>
<feature type="region of interest" description="Disordered" evidence="17">
    <location>
        <begin position="1"/>
        <end position="38"/>
    </location>
</feature>
<dbReference type="InterPro" id="IPR003808">
    <property type="entry name" value="Fe-S_metab-assoc_dom"/>
</dbReference>
<comment type="catalytic activity">
    <reaction evidence="14">
        <text>iminosuccinate + dihydroxyacetone phosphate = quinolinate + phosphate + 2 H2O + H(+)</text>
        <dbReference type="Rhea" id="RHEA:25888"/>
        <dbReference type="ChEBI" id="CHEBI:15377"/>
        <dbReference type="ChEBI" id="CHEBI:15378"/>
        <dbReference type="ChEBI" id="CHEBI:29959"/>
        <dbReference type="ChEBI" id="CHEBI:43474"/>
        <dbReference type="ChEBI" id="CHEBI:57642"/>
        <dbReference type="ChEBI" id="CHEBI:77875"/>
        <dbReference type="EC" id="2.5.1.72"/>
    </reaction>
</comment>
<dbReference type="GO" id="GO:0009435">
    <property type="term" value="P:NAD+ biosynthetic process"/>
    <property type="evidence" value="ECO:0007669"/>
    <property type="project" value="UniProtKB-UniPathway"/>
</dbReference>
<evidence type="ECO:0000256" key="15">
    <source>
        <dbReference type="ARBA" id="ARBA00061471"/>
    </source>
</evidence>
<evidence type="ECO:0000256" key="12">
    <source>
        <dbReference type="ARBA" id="ARBA00023004"/>
    </source>
</evidence>
<dbReference type="GO" id="GO:0016226">
    <property type="term" value="P:iron-sulfur cluster assembly"/>
    <property type="evidence" value="ECO:0007669"/>
    <property type="project" value="UniProtKB-ARBA"/>
</dbReference>
<evidence type="ECO:0000256" key="17">
    <source>
        <dbReference type="SAM" id="MobiDB-lite"/>
    </source>
</evidence>
<dbReference type="Gene3D" id="3.90.1010.10">
    <property type="match status" value="1"/>
</dbReference>
<evidence type="ECO:0000313" key="20">
    <source>
        <dbReference type="Proteomes" id="UP000288805"/>
    </source>
</evidence>
<evidence type="ECO:0000256" key="4">
    <source>
        <dbReference type="ARBA" id="ARBA00012669"/>
    </source>
</evidence>
<dbReference type="UniPathway" id="UPA00253">
    <property type="reaction ID" value="UER00327"/>
</dbReference>
<dbReference type="SUPFAM" id="SSF82649">
    <property type="entry name" value="SufE/NifU"/>
    <property type="match status" value="1"/>
</dbReference>
<keyword evidence="13" id="KW-0411">Iron-sulfur</keyword>
<evidence type="ECO:0000259" key="18">
    <source>
        <dbReference type="Pfam" id="PF02657"/>
    </source>
</evidence>
<evidence type="ECO:0000256" key="11">
    <source>
        <dbReference type="ARBA" id="ARBA00022946"/>
    </source>
</evidence>
<dbReference type="Gene3D" id="3.40.50.10800">
    <property type="entry name" value="NadA-like"/>
    <property type="match status" value="3"/>
</dbReference>
<dbReference type="InterPro" id="IPR036094">
    <property type="entry name" value="NadA_sf"/>
</dbReference>
<dbReference type="Pfam" id="PF02657">
    <property type="entry name" value="SufE"/>
    <property type="match status" value="1"/>
</dbReference>
<reference evidence="19 20" key="1">
    <citation type="journal article" date="2018" name="PLoS Genet.">
        <title>Population sequencing reveals clonal diversity and ancestral inbreeding in the grapevine cultivar Chardonnay.</title>
        <authorList>
            <person name="Roach M.J."/>
            <person name="Johnson D.L."/>
            <person name="Bohlmann J."/>
            <person name="van Vuuren H.J."/>
            <person name="Jones S.J."/>
            <person name="Pretorius I.S."/>
            <person name="Schmidt S.A."/>
            <person name="Borneman A.R."/>
        </authorList>
    </citation>
    <scope>NUCLEOTIDE SEQUENCE [LARGE SCALE GENOMIC DNA]</scope>
    <source>
        <strain evidence="20">cv. Chardonnay</strain>
        <tissue evidence="19">Leaf</tissue>
    </source>
</reference>
<dbReference type="FunFam" id="3.40.50.10800:FF:000006">
    <property type="entry name" value="Quinolinate synthase, chloroplastic"/>
    <property type="match status" value="1"/>
</dbReference>
<evidence type="ECO:0000256" key="3">
    <source>
        <dbReference type="ARBA" id="ARBA00005065"/>
    </source>
</evidence>
<feature type="domain" description="Fe-S metabolism associated" evidence="18">
    <location>
        <begin position="107"/>
        <end position="226"/>
    </location>
</feature>
<evidence type="ECO:0000256" key="9">
    <source>
        <dbReference type="ARBA" id="ARBA00022679"/>
    </source>
</evidence>
<evidence type="ECO:0000256" key="7">
    <source>
        <dbReference type="ARBA" id="ARBA00022640"/>
    </source>
</evidence>
<evidence type="ECO:0000256" key="13">
    <source>
        <dbReference type="ARBA" id="ARBA00023014"/>
    </source>
</evidence>
<sequence length="744" mass="80677">MDSATIRASSSSLSSSSSSFFSLLPNPNPNPSPNPGLFSLRFPGGDLPLFKSIRCIQSPPPDSAPSSQSPLKPNSRSPGFSFSCSAVSFSPSRTSELASCKLGRLISEFRTLEEPVDRVKRLLHYASMLPPLEESARVAGNRVMGCTAQVWLEVKMDGEGRMRFAADSDSEITKGFCSCLIWVLDGAAPEEVLALKTDDLAALNVGLPGAGHSRVNTWHNVLIGMHKRTKALVAERAGKPRADPFPSLVINADGIHAKGSYAEAQARFLFPEELKVKELVNVLKEKKIGVAAHFYMDPEVQGILTAAQKEWPHIYISDSLIMADMAVKMAKAGCQFIAVLGVDFMAENVRAILDQAGFGEVGVYRMSNERIGCSLADAAATPAYMNYLEAASASPPALHVVYINTSLETKAYAHELVPTITCTSSNVVQTILQAFAQVPNLNIWYGPDTYMGANIRELLQQMTTMTDEEIAVIHPQHNRDSIKSLLSHLHYYQDGTCIVHHLFGHEVVEKINEMYCDAFLTAHLEVPGEMFSLAMEAKRRGTGVVGSTQNILDFIKQRVQESLDKNRNDHLQFVLGTESGMVTSIVAAVRTLLGSAKSSSGSADVTVEIVFPVSSESLTKTSSNSYLGRNSVEMGGFILPVIPGVASGEGCSIHGGCASCPYMKMNSLSSLLKVCHHLPHEKEVLSDYEAGRFHSQTPNGNSIADVGCEPILNMRHFQATKELPEKLVSQILQSHSNGRSTSIS</sequence>
<gene>
    <name evidence="19" type="primary">QS_0</name>
    <name evidence="19" type="ORF">CK203_006344</name>
</gene>
<keyword evidence="5" id="KW-0004">4Fe-4S</keyword>
<dbReference type="GO" id="GO:0008987">
    <property type="term" value="F:quinolinate synthetase A activity"/>
    <property type="evidence" value="ECO:0007669"/>
    <property type="project" value="InterPro"/>
</dbReference>
<comment type="pathway">
    <text evidence="3">Cofactor biosynthesis; NAD(+) biosynthesis; quinolinate from iminoaspartate: step 1/1.</text>
</comment>
<keyword evidence="6" id="KW-0150">Chloroplast</keyword>
<keyword evidence="8" id="KW-0662">Pyridine nucleotide biosynthesis</keyword>
<dbReference type="Pfam" id="PF02445">
    <property type="entry name" value="NadA"/>
    <property type="match status" value="1"/>
</dbReference>
<feature type="region of interest" description="Disordered" evidence="17">
    <location>
        <begin position="58"/>
        <end position="77"/>
    </location>
</feature>
<dbReference type="InterPro" id="IPR003473">
    <property type="entry name" value="NadA"/>
</dbReference>
<evidence type="ECO:0000256" key="16">
    <source>
        <dbReference type="ARBA" id="ARBA00073351"/>
    </source>
</evidence>
<dbReference type="Proteomes" id="UP000288805">
    <property type="component" value="Unassembled WGS sequence"/>
</dbReference>
<accession>A0A438KBK4</accession>
<keyword evidence="10" id="KW-0479">Metal-binding</keyword>
<protein>
    <recommendedName>
        <fullName evidence="16">Quinolinate synthase, chloroplastic</fullName>
        <ecNumber evidence="4">2.5.1.72</ecNumber>
    </recommendedName>
</protein>
<organism evidence="19 20">
    <name type="scientific">Vitis vinifera</name>
    <name type="common">Grape</name>
    <dbReference type="NCBI Taxonomy" id="29760"/>
    <lineage>
        <taxon>Eukaryota</taxon>
        <taxon>Viridiplantae</taxon>
        <taxon>Streptophyta</taxon>
        <taxon>Embryophyta</taxon>
        <taxon>Tracheophyta</taxon>
        <taxon>Spermatophyta</taxon>
        <taxon>Magnoliopsida</taxon>
        <taxon>eudicotyledons</taxon>
        <taxon>Gunneridae</taxon>
        <taxon>Pentapetalae</taxon>
        <taxon>rosids</taxon>
        <taxon>Vitales</taxon>
        <taxon>Vitaceae</taxon>
        <taxon>Viteae</taxon>
        <taxon>Vitis</taxon>
    </lineage>
</organism>
<evidence type="ECO:0000256" key="10">
    <source>
        <dbReference type="ARBA" id="ARBA00022723"/>
    </source>
</evidence>
<dbReference type="FunFam" id="3.90.1010.10:FF:000010">
    <property type="entry name" value="Quinolinate synthase, chloroplastic"/>
    <property type="match status" value="1"/>
</dbReference>
<evidence type="ECO:0000256" key="2">
    <source>
        <dbReference type="ARBA" id="ARBA00004229"/>
    </source>
</evidence>
<evidence type="ECO:0000256" key="6">
    <source>
        <dbReference type="ARBA" id="ARBA00022528"/>
    </source>
</evidence>
<evidence type="ECO:0000313" key="19">
    <source>
        <dbReference type="EMBL" id="RVX18571.1"/>
    </source>
</evidence>
<dbReference type="GO" id="GO:0009507">
    <property type="term" value="C:chloroplast"/>
    <property type="evidence" value="ECO:0007669"/>
    <property type="project" value="UniProtKB-SubCell"/>
</dbReference>
<comment type="cofactor">
    <cofactor evidence="1">
        <name>[4Fe-4S] cluster</name>
        <dbReference type="ChEBI" id="CHEBI:49883"/>
    </cofactor>
</comment>